<reference evidence="2" key="1">
    <citation type="journal article" date="2020" name="Stud. Mycol.">
        <title>101 Dothideomycetes genomes: a test case for predicting lifestyles and emergence of pathogens.</title>
        <authorList>
            <person name="Haridas S."/>
            <person name="Albert R."/>
            <person name="Binder M."/>
            <person name="Bloem J."/>
            <person name="Labutti K."/>
            <person name="Salamov A."/>
            <person name="Andreopoulos B."/>
            <person name="Baker S."/>
            <person name="Barry K."/>
            <person name="Bills G."/>
            <person name="Bluhm B."/>
            <person name="Cannon C."/>
            <person name="Castanera R."/>
            <person name="Culley D."/>
            <person name="Daum C."/>
            <person name="Ezra D."/>
            <person name="Gonzalez J."/>
            <person name="Henrissat B."/>
            <person name="Kuo A."/>
            <person name="Liang C."/>
            <person name="Lipzen A."/>
            <person name="Lutzoni F."/>
            <person name="Magnuson J."/>
            <person name="Mondo S."/>
            <person name="Nolan M."/>
            <person name="Ohm R."/>
            <person name="Pangilinan J."/>
            <person name="Park H.-J."/>
            <person name="Ramirez L."/>
            <person name="Alfaro M."/>
            <person name="Sun H."/>
            <person name="Tritt A."/>
            <person name="Yoshinaga Y."/>
            <person name="Zwiers L.-H."/>
            <person name="Turgeon B."/>
            <person name="Goodwin S."/>
            <person name="Spatafora J."/>
            <person name="Crous P."/>
            <person name="Grigoriev I."/>
        </authorList>
    </citation>
    <scope>NUCLEOTIDE SEQUENCE</scope>
    <source>
        <strain evidence="2">CBS 690.94</strain>
    </source>
</reference>
<gene>
    <name evidence="2" type="ORF">P171DRAFT_520099</name>
</gene>
<evidence type="ECO:0000256" key="1">
    <source>
        <dbReference type="SAM" id="MobiDB-lite"/>
    </source>
</evidence>
<feature type="compositionally biased region" description="Basic and acidic residues" evidence="1">
    <location>
        <begin position="69"/>
        <end position="78"/>
    </location>
</feature>
<comment type="caution">
    <text evidence="2">The sequence shown here is derived from an EMBL/GenBank/DDBJ whole genome shotgun (WGS) entry which is preliminary data.</text>
</comment>
<proteinExistence type="predicted"/>
<sequence length="350" mass="37256">MDHDSKQKDLPIAASMSTWATEEETNSGSVAPSSSTLAPLQPPSPDPNAALSPYLKDDATYQEAFDPTINDKNKEGQEKASAVRTKPRLPLAMNGTFGVGSRQQGSNNYQKDDDGNGLDKHDGHDHDHEDAAANCTDPGAEAETPLRFRIILPTAEENVRCEIELGKLHEPIIDPKGAQVRSDAQLALAEQREEWGDEFPPTDLDAVPWNPHNSAAQDAPGDSQQQRPGSESTSTTIASLLPVTPLPTVFEPGATTSTQKSTPVDSDASTKTCESLQGKDAAQVNDAAAAEANTAASVNIVPTWSSFQGPPSPTCEADDDEYDDNYNNSGGIEGLLKAKKKAQNKKAQGI</sequence>
<dbReference type="AlphaFoldDB" id="A0A9P4PM84"/>
<feature type="region of interest" description="Disordered" evidence="1">
    <location>
        <begin position="1"/>
        <end position="141"/>
    </location>
</feature>
<feature type="compositionally biased region" description="Low complexity" evidence="1">
    <location>
        <begin position="281"/>
        <end position="296"/>
    </location>
</feature>
<feature type="compositionally biased region" description="Polar residues" evidence="1">
    <location>
        <begin position="211"/>
        <end position="238"/>
    </location>
</feature>
<feature type="compositionally biased region" description="Polar residues" evidence="1">
    <location>
        <begin position="254"/>
        <end position="275"/>
    </location>
</feature>
<feature type="compositionally biased region" description="Polar residues" evidence="1">
    <location>
        <begin position="15"/>
        <end position="38"/>
    </location>
</feature>
<keyword evidence="3" id="KW-1185">Reference proteome</keyword>
<dbReference type="Proteomes" id="UP000799764">
    <property type="component" value="Unassembled WGS sequence"/>
</dbReference>
<organism evidence="2 3">
    <name type="scientific">Karstenula rhodostoma CBS 690.94</name>
    <dbReference type="NCBI Taxonomy" id="1392251"/>
    <lineage>
        <taxon>Eukaryota</taxon>
        <taxon>Fungi</taxon>
        <taxon>Dikarya</taxon>
        <taxon>Ascomycota</taxon>
        <taxon>Pezizomycotina</taxon>
        <taxon>Dothideomycetes</taxon>
        <taxon>Pleosporomycetidae</taxon>
        <taxon>Pleosporales</taxon>
        <taxon>Massarineae</taxon>
        <taxon>Didymosphaeriaceae</taxon>
        <taxon>Karstenula</taxon>
    </lineage>
</organism>
<feature type="compositionally biased region" description="Polar residues" evidence="1">
    <location>
        <begin position="300"/>
        <end position="309"/>
    </location>
</feature>
<evidence type="ECO:0000313" key="3">
    <source>
        <dbReference type="Proteomes" id="UP000799764"/>
    </source>
</evidence>
<protein>
    <submittedName>
        <fullName evidence="2">Uncharacterized protein</fullName>
    </submittedName>
</protein>
<accession>A0A9P4PM84</accession>
<evidence type="ECO:0000313" key="2">
    <source>
        <dbReference type="EMBL" id="KAF2446625.1"/>
    </source>
</evidence>
<feature type="region of interest" description="Disordered" evidence="1">
    <location>
        <begin position="172"/>
        <end position="350"/>
    </location>
</feature>
<name>A0A9P4PM84_9PLEO</name>
<dbReference type="EMBL" id="MU001498">
    <property type="protein sequence ID" value="KAF2446625.1"/>
    <property type="molecule type" value="Genomic_DNA"/>
</dbReference>
<feature type="compositionally biased region" description="Basic and acidic residues" evidence="1">
    <location>
        <begin position="110"/>
        <end position="131"/>
    </location>
</feature>